<feature type="compositionally biased region" description="Gly residues" evidence="2">
    <location>
        <begin position="1033"/>
        <end position="1048"/>
    </location>
</feature>
<organism evidence="4 5">
    <name type="scientific">Aureliella helgolandensis</name>
    <dbReference type="NCBI Taxonomy" id="2527968"/>
    <lineage>
        <taxon>Bacteria</taxon>
        <taxon>Pseudomonadati</taxon>
        <taxon>Planctomycetota</taxon>
        <taxon>Planctomycetia</taxon>
        <taxon>Pirellulales</taxon>
        <taxon>Pirellulaceae</taxon>
        <taxon>Aureliella</taxon>
    </lineage>
</organism>
<feature type="region of interest" description="Disordered" evidence="2">
    <location>
        <begin position="636"/>
        <end position="741"/>
    </location>
</feature>
<feature type="transmembrane region" description="Helical" evidence="3">
    <location>
        <begin position="73"/>
        <end position="92"/>
    </location>
</feature>
<dbReference type="RefSeq" id="WP_145079211.1">
    <property type="nucleotide sequence ID" value="NZ_CP036298.1"/>
</dbReference>
<dbReference type="Proteomes" id="UP000318017">
    <property type="component" value="Chromosome"/>
</dbReference>
<keyword evidence="1" id="KW-0175">Coiled coil</keyword>
<keyword evidence="3" id="KW-0812">Transmembrane</keyword>
<evidence type="ECO:0000256" key="3">
    <source>
        <dbReference type="SAM" id="Phobius"/>
    </source>
</evidence>
<keyword evidence="3" id="KW-1133">Transmembrane helix</keyword>
<feature type="transmembrane region" description="Helical" evidence="3">
    <location>
        <begin position="42"/>
        <end position="61"/>
    </location>
</feature>
<feature type="compositionally biased region" description="Acidic residues" evidence="2">
    <location>
        <begin position="727"/>
        <end position="739"/>
    </location>
</feature>
<keyword evidence="3" id="KW-0472">Membrane</keyword>
<sequence>MNTVPTDRSNTSSPTAVERLVVPQSLQAQLSEFRRRVWRSKLGEAIVLGLVAVLLAFLTVYTCDRLLDTPRSARTAIFLIALAAWIAVPWALHRWIWKHRSLEQLARLLRVREPAVGDQLLSVIELAEDDSEQARSRTLCAAAITQVAETAKTRNFREAAPPTRLRGLSTVFVLATCATIVLGLLFPAAVGNAWARLATPWRDTPRYTFTEIETLPPNRVVAHGESSELDVVLKTDSRWQPAAATLRIESLPAMTAELEEGVYHFELPPQTSPIVARLKVGDFVQSLRVEPKLRPELTSASAQVQLPEYLQRPQTVEQDVRSGSLSVVEGSQATVRATASRPLNRATVNEVEVPVEEASFATASLPVAGEASRLKMNWEDFDGLAGRDAFELTVQSLVDELPSVVSQNLPRQAVVLDSEQINFQALAADDFGIKRLGMSWKGLDDRLLADAAEGEKVLSAGAPESSSMQVPATFSANSLEIPAQPIEVRLWVEDYKPDHERVYSQPHLLYVLTAEQHAIWITEQLSKWHRESLDVRDKELQLHATNKRLREMSEEELQDEELRKELRRQSSLEASNGRRLAGLSKNGEDLLRQAARNPEIGVGHLDRWAEMLQVLNDIGANRMPSVSDLLQKAAAETKLARPSNKKTAPVAGQVRNASGGSGPPSEEKENQPEQPMIPKVVDSESSMQPQENQEQEESGPPKKKFNGSRQGLAGTTLAGPAKSSPNDPEEEEQEEEETMDQAIHEQADLLAEFEKIADELNTVLANLEGSTLVKRLKAASREQNQVAEKISSRIDTIFGRGKQLPAEDKEILKELTVVEEKSSQAISYIMDDMQSYFERRRMNQFKVVLEDMKESEVLVALRTLGEEIPVEHGMSIAQAEYWSDTMDRWAEDLVDPAGSGQCPGCKTSDSLPPSLILEVLRILESEVNLREETRVAEQARSAVENSVHRHTAFGLRDTQEALKKRTDAVVVDILELPEGTQRFGKEIDLLTSVSRVMADAQSILGSEETGSTAIAAETEAIELLLQCKRINPKGGGGGGTSPGGGGKGTTQDSALALLGSGLNQNERREARDVTQATGDTGRVLPAEYRGGLDEYFHRLEQGK</sequence>
<evidence type="ECO:0000256" key="1">
    <source>
        <dbReference type="SAM" id="Coils"/>
    </source>
</evidence>
<name>A0A518G8I6_9BACT</name>
<evidence type="ECO:0000313" key="5">
    <source>
        <dbReference type="Proteomes" id="UP000318017"/>
    </source>
</evidence>
<reference evidence="4 5" key="1">
    <citation type="submission" date="2019-02" db="EMBL/GenBank/DDBJ databases">
        <title>Deep-cultivation of Planctomycetes and their phenomic and genomic characterization uncovers novel biology.</title>
        <authorList>
            <person name="Wiegand S."/>
            <person name="Jogler M."/>
            <person name="Boedeker C."/>
            <person name="Pinto D."/>
            <person name="Vollmers J."/>
            <person name="Rivas-Marin E."/>
            <person name="Kohn T."/>
            <person name="Peeters S.H."/>
            <person name="Heuer A."/>
            <person name="Rast P."/>
            <person name="Oberbeckmann S."/>
            <person name="Bunk B."/>
            <person name="Jeske O."/>
            <person name="Meyerdierks A."/>
            <person name="Storesund J.E."/>
            <person name="Kallscheuer N."/>
            <person name="Luecker S."/>
            <person name="Lage O.M."/>
            <person name="Pohl T."/>
            <person name="Merkel B.J."/>
            <person name="Hornburger P."/>
            <person name="Mueller R.-W."/>
            <person name="Bruemmer F."/>
            <person name="Labrenz M."/>
            <person name="Spormann A.M."/>
            <person name="Op den Camp H."/>
            <person name="Overmann J."/>
            <person name="Amann R."/>
            <person name="Jetten M.S.M."/>
            <person name="Mascher T."/>
            <person name="Medema M.H."/>
            <person name="Devos D.P."/>
            <person name="Kaster A.-K."/>
            <person name="Ovreas L."/>
            <person name="Rohde M."/>
            <person name="Galperin M.Y."/>
            <person name="Jogler C."/>
        </authorList>
    </citation>
    <scope>NUCLEOTIDE SEQUENCE [LARGE SCALE GENOMIC DNA]</scope>
    <source>
        <strain evidence="4 5">Q31a</strain>
    </source>
</reference>
<feature type="compositionally biased region" description="Polar residues" evidence="2">
    <location>
        <begin position="683"/>
        <end position="692"/>
    </location>
</feature>
<feature type="region of interest" description="Disordered" evidence="2">
    <location>
        <begin position="1061"/>
        <end position="1080"/>
    </location>
</feature>
<proteinExistence type="predicted"/>
<accession>A0A518G8I6</accession>
<gene>
    <name evidence="4" type="ORF">Q31a_32210</name>
</gene>
<feature type="transmembrane region" description="Helical" evidence="3">
    <location>
        <begin position="171"/>
        <end position="195"/>
    </location>
</feature>
<dbReference type="EMBL" id="CP036298">
    <property type="protein sequence ID" value="QDV24899.1"/>
    <property type="molecule type" value="Genomic_DNA"/>
</dbReference>
<keyword evidence="5" id="KW-1185">Reference proteome</keyword>
<evidence type="ECO:0000313" key="4">
    <source>
        <dbReference type="EMBL" id="QDV24899.1"/>
    </source>
</evidence>
<feature type="coiled-coil region" evidence="1">
    <location>
        <begin position="535"/>
        <end position="569"/>
    </location>
</feature>
<dbReference type="OrthoDB" id="220056at2"/>
<dbReference type="KEGG" id="ahel:Q31a_32210"/>
<protein>
    <submittedName>
        <fullName evidence="4">Uncharacterized protein</fullName>
    </submittedName>
</protein>
<dbReference type="AlphaFoldDB" id="A0A518G8I6"/>
<evidence type="ECO:0000256" key="2">
    <source>
        <dbReference type="SAM" id="MobiDB-lite"/>
    </source>
</evidence>
<feature type="region of interest" description="Disordered" evidence="2">
    <location>
        <begin position="1032"/>
        <end position="1053"/>
    </location>
</feature>